<accession>A0A081C4R4</accession>
<evidence type="ECO:0000256" key="1">
    <source>
        <dbReference type="ARBA" id="ARBA00004651"/>
    </source>
</evidence>
<dbReference type="Proteomes" id="UP000030661">
    <property type="component" value="Unassembled WGS sequence"/>
</dbReference>
<reference evidence="7" key="1">
    <citation type="journal article" date="2015" name="PeerJ">
        <title>First genomic representation of candidate bacterial phylum KSB3 points to enhanced environmental sensing as a trigger of wastewater bulking.</title>
        <authorList>
            <person name="Sekiguchi Y."/>
            <person name="Ohashi A."/>
            <person name="Parks D.H."/>
            <person name="Yamauchi T."/>
            <person name="Tyson G.W."/>
            <person name="Hugenholtz P."/>
        </authorList>
    </citation>
    <scope>NUCLEOTIDE SEQUENCE [LARGE SCALE GENOMIC DNA]</scope>
</reference>
<evidence type="ECO:0000313" key="8">
    <source>
        <dbReference type="Proteomes" id="UP000030661"/>
    </source>
</evidence>
<dbReference type="CDD" id="cd06579">
    <property type="entry name" value="TM_PBP1_transp_AraH_like"/>
    <property type="match status" value="1"/>
</dbReference>
<evidence type="ECO:0000256" key="3">
    <source>
        <dbReference type="ARBA" id="ARBA00022692"/>
    </source>
</evidence>
<evidence type="ECO:0000256" key="5">
    <source>
        <dbReference type="ARBA" id="ARBA00023136"/>
    </source>
</evidence>
<evidence type="ECO:0000256" key="4">
    <source>
        <dbReference type="ARBA" id="ARBA00022989"/>
    </source>
</evidence>
<keyword evidence="5 6" id="KW-0472">Membrane</keyword>
<feature type="transmembrane region" description="Helical" evidence="6">
    <location>
        <begin position="304"/>
        <end position="321"/>
    </location>
</feature>
<feature type="transmembrane region" description="Helical" evidence="6">
    <location>
        <begin position="172"/>
        <end position="190"/>
    </location>
</feature>
<name>A0A081C4R4_VECG1</name>
<feature type="transmembrane region" description="Helical" evidence="6">
    <location>
        <begin position="39"/>
        <end position="61"/>
    </location>
</feature>
<keyword evidence="3 6" id="KW-0812">Transmembrane</keyword>
<gene>
    <name evidence="7" type="ORF">U27_06554</name>
</gene>
<protein>
    <submittedName>
        <fullName evidence="7">Inner-membrane translocator</fullName>
    </submittedName>
</protein>
<feature type="transmembrane region" description="Helical" evidence="6">
    <location>
        <begin position="91"/>
        <end position="114"/>
    </location>
</feature>
<evidence type="ECO:0000256" key="6">
    <source>
        <dbReference type="SAM" id="Phobius"/>
    </source>
</evidence>
<dbReference type="EMBL" id="DF820470">
    <property type="protein sequence ID" value="GAK59569.1"/>
    <property type="molecule type" value="Genomic_DNA"/>
</dbReference>
<keyword evidence="8" id="KW-1185">Reference proteome</keyword>
<dbReference type="GO" id="GO:0022857">
    <property type="term" value="F:transmembrane transporter activity"/>
    <property type="evidence" value="ECO:0007669"/>
    <property type="project" value="InterPro"/>
</dbReference>
<feature type="transmembrane region" description="Helical" evidence="6">
    <location>
        <begin position="221"/>
        <end position="246"/>
    </location>
</feature>
<dbReference type="PANTHER" id="PTHR32196">
    <property type="entry name" value="ABC TRANSPORTER PERMEASE PROTEIN YPHD-RELATED-RELATED"/>
    <property type="match status" value="1"/>
</dbReference>
<keyword evidence="2" id="KW-1003">Cell membrane</keyword>
<dbReference type="eggNOG" id="COG1172">
    <property type="taxonomic scope" value="Bacteria"/>
</dbReference>
<dbReference type="STRING" id="1499967.U27_06554"/>
<dbReference type="HOGENOM" id="CLU_028880_0_0_0"/>
<evidence type="ECO:0000313" key="7">
    <source>
        <dbReference type="EMBL" id="GAK59569.1"/>
    </source>
</evidence>
<evidence type="ECO:0000256" key="2">
    <source>
        <dbReference type="ARBA" id="ARBA00022475"/>
    </source>
</evidence>
<dbReference type="GO" id="GO:0005886">
    <property type="term" value="C:plasma membrane"/>
    <property type="evidence" value="ECO:0007669"/>
    <property type="project" value="UniProtKB-SubCell"/>
</dbReference>
<dbReference type="AlphaFoldDB" id="A0A081C4R4"/>
<organism evidence="7">
    <name type="scientific">Vecturithrix granuli</name>
    <dbReference type="NCBI Taxonomy" id="1499967"/>
    <lineage>
        <taxon>Bacteria</taxon>
        <taxon>Candidatus Moduliflexota</taxon>
        <taxon>Candidatus Vecturitrichia</taxon>
        <taxon>Candidatus Vecturitrichales</taxon>
        <taxon>Candidatus Vecturitrichaceae</taxon>
        <taxon>Candidatus Vecturithrix</taxon>
    </lineage>
</organism>
<feature type="transmembrane region" description="Helical" evidence="6">
    <location>
        <begin position="121"/>
        <end position="139"/>
    </location>
</feature>
<sequence length="325" mass="35432">MNIATLRAFKLEISITAVLIVVFLLFLIGNPNVFTRFDIYYSFMSTIPFFGIMALSLTFVIILGEMDLSFPSVLAFSAWIFGKAFEHTGNIWLAALVCFLVGIAAGALNSLLIVKIGIPSLVATISTMFFFRGLVNVFAEGKGIPLVKAKETLFYQLCVGRIPIPFTEERTIPAQALWFFVLGIVTWFLLNRHRFGSHVLFVGDNPESSKMMGINVGLVKTLVFMQMGLFAAFAGILCTLEVTYFWPSQGEGYLLTTIAAVFVGGTSVFGGMGTIYGTIVGALIIGSLEAGIVAIGLTGFWTRVIYGLIIMVSVSIYAILLKRKG</sequence>
<proteinExistence type="predicted"/>
<dbReference type="InterPro" id="IPR001851">
    <property type="entry name" value="ABC_transp_permease"/>
</dbReference>
<keyword evidence="4 6" id="KW-1133">Transmembrane helix</keyword>
<feature type="transmembrane region" description="Helical" evidence="6">
    <location>
        <begin position="252"/>
        <end position="272"/>
    </location>
</feature>
<feature type="transmembrane region" description="Helical" evidence="6">
    <location>
        <begin position="12"/>
        <end position="33"/>
    </location>
</feature>
<feature type="transmembrane region" description="Helical" evidence="6">
    <location>
        <begin position="279"/>
        <end position="298"/>
    </location>
</feature>
<dbReference type="Pfam" id="PF02653">
    <property type="entry name" value="BPD_transp_2"/>
    <property type="match status" value="1"/>
</dbReference>
<comment type="subcellular location">
    <subcellularLocation>
        <location evidence="1">Cell membrane</location>
        <topology evidence="1">Multi-pass membrane protein</topology>
    </subcellularLocation>
</comment>